<dbReference type="Proteomes" id="UP000286287">
    <property type="component" value="Unassembled WGS sequence"/>
</dbReference>
<organism evidence="3 4">
    <name type="scientific">Deinococcus cavernae</name>
    <dbReference type="NCBI Taxonomy" id="2320857"/>
    <lineage>
        <taxon>Bacteria</taxon>
        <taxon>Thermotogati</taxon>
        <taxon>Deinococcota</taxon>
        <taxon>Deinococci</taxon>
        <taxon>Deinococcales</taxon>
        <taxon>Deinococcaceae</taxon>
        <taxon>Deinococcus</taxon>
    </lineage>
</organism>
<feature type="signal peptide" evidence="2">
    <location>
        <begin position="1"/>
        <end position="17"/>
    </location>
</feature>
<dbReference type="EMBL" id="QYUJ01000014">
    <property type="protein sequence ID" value="RJF72349.1"/>
    <property type="molecule type" value="Genomic_DNA"/>
</dbReference>
<dbReference type="AlphaFoldDB" id="A0A418V8E3"/>
<accession>A0A418V8E3</accession>
<name>A0A418V8E3_9DEIO</name>
<keyword evidence="2" id="KW-0732">Signal</keyword>
<sequence>MRKFLLLAVLTAAPASAQTLSVNIDASVQFPPVVQSAANLVNLLSQGVQVSFLTPTAQPAATLNQTGGIRITGVSPQAAPLTQVQVATPIPGTTQYVKEIYPLAQPLNTAQPLAAQSIVVKAADGQKVPLVNVMGRQAAWAKAPGLQKKLGGMPPGQLKQLCKKEPRNALCRQQPDPHQNHGKGKGKH</sequence>
<evidence type="ECO:0000313" key="3">
    <source>
        <dbReference type="EMBL" id="RJF72349.1"/>
    </source>
</evidence>
<proteinExistence type="predicted"/>
<evidence type="ECO:0000256" key="1">
    <source>
        <dbReference type="SAM" id="MobiDB-lite"/>
    </source>
</evidence>
<evidence type="ECO:0000256" key="2">
    <source>
        <dbReference type="SAM" id="SignalP"/>
    </source>
</evidence>
<feature type="region of interest" description="Disordered" evidence="1">
    <location>
        <begin position="146"/>
        <end position="188"/>
    </location>
</feature>
<feature type="chain" id="PRO_5019467340" evidence="2">
    <location>
        <begin position="18"/>
        <end position="188"/>
    </location>
</feature>
<reference evidence="3 4" key="1">
    <citation type="submission" date="2018-09" db="EMBL/GenBank/DDBJ databases">
        <authorList>
            <person name="Zhu H."/>
        </authorList>
    </citation>
    <scope>NUCLEOTIDE SEQUENCE [LARGE SCALE GENOMIC DNA]</scope>
    <source>
        <strain evidence="3 4">K2S05-167</strain>
    </source>
</reference>
<comment type="caution">
    <text evidence="3">The sequence shown here is derived from an EMBL/GenBank/DDBJ whole genome shotgun (WGS) entry which is preliminary data.</text>
</comment>
<gene>
    <name evidence="3" type="ORF">D3875_13120</name>
</gene>
<evidence type="ECO:0000313" key="4">
    <source>
        <dbReference type="Proteomes" id="UP000286287"/>
    </source>
</evidence>
<protein>
    <submittedName>
        <fullName evidence="3">Uncharacterized protein</fullName>
    </submittedName>
</protein>
<keyword evidence="4" id="KW-1185">Reference proteome</keyword>
<dbReference type="OrthoDB" id="71116at2"/>
<dbReference type="RefSeq" id="WP_119764393.1">
    <property type="nucleotide sequence ID" value="NZ_QYUJ01000014.1"/>
</dbReference>